<reference evidence="2" key="1">
    <citation type="submission" date="2023-03" db="EMBL/GenBank/DDBJ databases">
        <title>Selenobaculum gbiensis gen. nov. sp. nov., a new bacterium isolated from the gut microbiota of IBD patient.</title>
        <authorList>
            <person name="Yeo S."/>
            <person name="Park H."/>
            <person name="Huh C.S."/>
        </authorList>
    </citation>
    <scope>NUCLEOTIDE SEQUENCE</scope>
    <source>
        <strain evidence="2">ICN-92133</strain>
    </source>
</reference>
<dbReference type="Pfam" id="PF12670">
    <property type="entry name" value="DUF3792"/>
    <property type="match status" value="1"/>
</dbReference>
<dbReference type="KEGG" id="sgbi:P3F81_05740"/>
<evidence type="ECO:0000256" key="1">
    <source>
        <dbReference type="SAM" id="Phobius"/>
    </source>
</evidence>
<evidence type="ECO:0000313" key="2">
    <source>
        <dbReference type="EMBL" id="WIW71793.1"/>
    </source>
</evidence>
<feature type="transmembrane region" description="Helical" evidence="1">
    <location>
        <begin position="109"/>
        <end position="128"/>
    </location>
</feature>
<name>A0A9Y2ET77_9FIRM</name>
<dbReference type="EMBL" id="CP120678">
    <property type="protein sequence ID" value="WIW71793.1"/>
    <property type="molecule type" value="Genomic_DNA"/>
</dbReference>
<accession>A0A9Y2ET77</accession>
<feature type="transmembrane region" description="Helical" evidence="1">
    <location>
        <begin position="20"/>
        <end position="40"/>
    </location>
</feature>
<keyword evidence="3" id="KW-1185">Reference proteome</keyword>
<sequence length="130" mass="14506">MKSYRKPGNLKFWRNVSNGMIITFLSTLMSLVGLSCIVFFSDFSISESIMYYLVMAIHFFSIFIGSLIVSYFVGEKGFWLGAAIGFIYSIIILLLGFGYVQEIFFYQAVLYKIILGIVAGAFGGIVGVNL</sequence>
<dbReference type="AlphaFoldDB" id="A0A9Y2ET77"/>
<dbReference type="Proteomes" id="UP001243623">
    <property type="component" value="Chromosome"/>
</dbReference>
<dbReference type="NCBIfam" id="TIGR04086">
    <property type="entry name" value="TIGR04086_membr"/>
    <property type="match status" value="1"/>
</dbReference>
<dbReference type="InterPro" id="IPR023804">
    <property type="entry name" value="DUF3792_TM"/>
</dbReference>
<evidence type="ECO:0000313" key="3">
    <source>
        <dbReference type="Proteomes" id="UP001243623"/>
    </source>
</evidence>
<protein>
    <submittedName>
        <fullName evidence="2">TIGR04086 family membrane protein</fullName>
    </submittedName>
</protein>
<gene>
    <name evidence="2" type="ORF">P3F81_05740</name>
</gene>
<keyword evidence="1" id="KW-0812">Transmembrane</keyword>
<keyword evidence="1" id="KW-1133">Transmembrane helix</keyword>
<feature type="transmembrane region" description="Helical" evidence="1">
    <location>
        <begin position="78"/>
        <end position="97"/>
    </location>
</feature>
<keyword evidence="1" id="KW-0472">Membrane</keyword>
<dbReference type="RefSeq" id="WP_147668317.1">
    <property type="nucleotide sequence ID" value="NZ_CP120678.1"/>
</dbReference>
<proteinExistence type="predicted"/>
<organism evidence="2 3">
    <name type="scientific">Selenobaculum gibii</name>
    <dbReference type="NCBI Taxonomy" id="3054208"/>
    <lineage>
        <taxon>Bacteria</taxon>
        <taxon>Bacillati</taxon>
        <taxon>Bacillota</taxon>
        <taxon>Negativicutes</taxon>
        <taxon>Selenomonadales</taxon>
        <taxon>Selenomonadaceae</taxon>
        <taxon>Selenobaculum</taxon>
    </lineage>
</organism>
<feature type="transmembrane region" description="Helical" evidence="1">
    <location>
        <begin position="52"/>
        <end position="72"/>
    </location>
</feature>